<dbReference type="EMBL" id="BAABJO010000004">
    <property type="protein sequence ID" value="GAA5114729.1"/>
    <property type="molecule type" value="Genomic_DNA"/>
</dbReference>
<feature type="compositionally biased region" description="Polar residues" evidence="1">
    <location>
        <begin position="64"/>
        <end position="93"/>
    </location>
</feature>
<gene>
    <name evidence="2" type="ORF">GCM10023320_12430</name>
</gene>
<evidence type="ECO:0000256" key="1">
    <source>
        <dbReference type="SAM" id="MobiDB-lite"/>
    </source>
</evidence>
<dbReference type="Proteomes" id="UP001500804">
    <property type="component" value="Unassembled WGS sequence"/>
</dbReference>
<comment type="caution">
    <text evidence="2">The sequence shown here is derived from an EMBL/GenBank/DDBJ whole genome shotgun (WGS) entry which is preliminary data.</text>
</comment>
<feature type="region of interest" description="Disordered" evidence="1">
    <location>
        <begin position="60"/>
        <end position="106"/>
    </location>
</feature>
<protein>
    <submittedName>
        <fullName evidence="2">Uncharacterized protein</fullName>
    </submittedName>
</protein>
<proteinExistence type="predicted"/>
<evidence type="ECO:0000313" key="3">
    <source>
        <dbReference type="Proteomes" id="UP001500804"/>
    </source>
</evidence>
<keyword evidence="3" id="KW-1185">Reference proteome</keyword>
<reference evidence="3" key="1">
    <citation type="journal article" date="2019" name="Int. J. Syst. Evol. Microbiol.">
        <title>The Global Catalogue of Microorganisms (GCM) 10K type strain sequencing project: providing services to taxonomists for standard genome sequencing and annotation.</title>
        <authorList>
            <consortium name="The Broad Institute Genomics Platform"/>
            <consortium name="The Broad Institute Genome Sequencing Center for Infectious Disease"/>
            <person name="Wu L."/>
            <person name="Ma J."/>
        </authorList>
    </citation>
    <scope>NUCLEOTIDE SEQUENCE [LARGE SCALE GENOMIC DNA]</scope>
    <source>
        <strain evidence="3">JCM 18302</strain>
    </source>
</reference>
<organism evidence="2 3">
    <name type="scientific">Pseudonocardia adelaidensis</name>
    <dbReference type="NCBI Taxonomy" id="648754"/>
    <lineage>
        <taxon>Bacteria</taxon>
        <taxon>Bacillati</taxon>
        <taxon>Actinomycetota</taxon>
        <taxon>Actinomycetes</taxon>
        <taxon>Pseudonocardiales</taxon>
        <taxon>Pseudonocardiaceae</taxon>
        <taxon>Pseudonocardia</taxon>
    </lineage>
</organism>
<evidence type="ECO:0000313" key="2">
    <source>
        <dbReference type="EMBL" id="GAA5114729.1"/>
    </source>
</evidence>
<name>A0ABP9NCY3_9PSEU</name>
<accession>A0ABP9NCY3</accession>
<sequence length="106" mass="10939">MRLPTKTIVSPHTWQETVAAPAALRFGVSAWPAIAAAIVAHPLHLRAIAPRPPQVLAIAPHNALSGSPSPSGRTPEVQSDQASSGVPPETTSDARGVHRGPSACFS</sequence>